<comment type="caution">
    <text evidence="10">The sequence shown here is derived from an EMBL/GenBank/DDBJ whole genome shotgun (WGS) entry which is preliminary data.</text>
</comment>
<dbReference type="Proteomes" id="UP000266723">
    <property type="component" value="Unassembled WGS sequence"/>
</dbReference>
<dbReference type="Pfam" id="PF01582">
    <property type="entry name" value="TIR"/>
    <property type="match status" value="2"/>
</dbReference>
<keyword evidence="6" id="KW-0520">NAD</keyword>
<dbReference type="InterPro" id="IPR011713">
    <property type="entry name" value="Leu-rich_rpt_3"/>
</dbReference>
<dbReference type="InterPro" id="IPR003593">
    <property type="entry name" value="AAA+_ATPase"/>
</dbReference>
<name>A0ABQ7EHM3_BRACR</name>
<protein>
    <recommendedName>
        <fullName evidence="1">ADP-ribosyl cyclase/cyclic ADP-ribose hydrolase</fullName>
        <ecNumber evidence="1">3.2.2.6</ecNumber>
    </recommendedName>
</protein>
<organism evidence="10 11">
    <name type="scientific">Brassica cretica</name>
    <name type="common">Mustard</name>
    <dbReference type="NCBI Taxonomy" id="69181"/>
    <lineage>
        <taxon>Eukaryota</taxon>
        <taxon>Viridiplantae</taxon>
        <taxon>Streptophyta</taxon>
        <taxon>Embryophyta</taxon>
        <taxon>Tracheophyta</taxon>
        <taxon>Spermatophyta</taxon>
        <taxon>Magnoliopsida</taxon>
        <taxon>eudicotyledons</taxon>
        <taxon>Gunneridae</taxon>
        <taxon>Pentapetalae</taxon>
        <taxon>rosids</taxon>
        <taxon>malvids</taxon>
        <taxon>Brassicales</taxon>
        <taxon>Brassicaceae</taxon>
        <taxon>Brassiceae</taxon>
        <taxon>Brassica</taxon>
    </lineage>
</organism>
<evidence type="ECO:0000256" key="2">
    <source>
        <dbReference type="ARBA" id="ARBA00022614"/>
    </source>
</evidence>
<dbReference type="InterPro" id="IPR045344">
    <property type="entry name" value="C-JID"/>
</dbReference>
<dbReference type="SUPFAM" id="SSF52058">
    <property type="entry name" value="L domain-like"/>
    <property type="match status" value="2"/>
</dbReference>
<dbReference type="Gene3D" id="1.10.8.430">
    <property type="entry name" value="Helical domain of apoptotic protease-activating factors"/>
    <property type="match status" value="1"/>
</dbReference>
<dbReference type="InterPro" id="IPR000157">
    <property type="entry name" value="TIR_dom"/>
</dbReference>
<evidence type="ECO:0000313" key="10">
    <source>
        <dbReference type="EMBL" id="KAF3596494.1"/>
    </source>
</evidence>
<dbReference type="Pfam" id="PF00931">
    <property type="entry name" value="NB-ARC"/>
    <property type="match status" value="2"/>
</dbReference>
<dbReference type="EMBL" id="QGKV02000299">
    <property type="protein sequence ID" value="KAF3596494.1"/>
    <property type="molecule type" value="Genomic_DNA"/>
</dbReference>
<dbReference type="SUPFAM" id="SSF52540">
    <property type="entry name" value="P-loop containing nucleoside triphosphate hydrolases"/>
    <property type="match status" value="2"/>
</dbReference>
<feature type="compositionally biased region" description="Acidic residues" evidence="8">
    <location>
        <begin position="197"/>
        <end position="210"/>
    </location>
</feature>
<feature type="domain" description="TIR" evidence="9">
    <location>
        <begin position="264"/>
        <end position="431"/>
    </location>
</feature>
<feature type="domain" description="TIR" evidence="9">
    <location>
        <begin position="10"/>
        <end position="175"/>
    </location>
</feature>
<dbReference type="Pfam" id="PF20160">
    <property type="entry name" value="C-JID"/>
    <property type="match status" value="2"/>
</dbReference>
<evidence type="ECO:0000256" key="7">
    <source>
        <dbReference type="ARBA" id="ARBA00047304"/>
    </source>
</evidence>
<dbReference type="Pfam" id="PF23286">
    <property type="entry name" value="LRR_13"/>
    <property type="match status" value="1"/>
</dbReference>
<sequence length="2319" mass="264215">MATEAKRASQHHNVFINFRGAELRHNFVAHLESALKMDGFNAFVDQYDLRGGDLIHLPFKRIEESRIALTIFSTKYAESSWCLDELVKIRERVEEGTLVLIPIFYKLNPYDVKRLEGDFGSKLWNHVKHTSEFDKLKKWKEALDFISQKTALVLTENSDENEFIIRITKEVKRVIRNLEEQLDPGFYGSEKLKQVDSESDANPEEVDESVGGEASMYSKSRSEDDMFLGEENSDAIPNLENSFDSKHGKAKQNSIIATYETYAAPHHVFINFQRKDVGFSFVSHLVCALVRKEVSVLVDKDEKRGEEDVDNLFKKIEDAKIALVVFSTSYSESTCCLNELVKIKECMDEGKLKVIPIFYKVERSHVQQLNGDFGCKLWNFWRLHRDHNIIKWVEALESVASLGDMLELSSTEDRLESMFVTSIVEHVSEALSKIPLQEGYSLETTKFHEGREEKSIYLNKLPLYGIEQRVEQLEQILEFDCDETRIVGVAGMPGIGKTTLAMWLYENWNCKFVRCVPLLGIRKKSEEHGLVWLRTTLLKVLLGGEIPNINDKTTNESIKKELLQTKVFIILDDVTDKKQIEFLLGDFKWIKKGSKIVITARDKSLLEGLADDTYLVPQLDNNEAFQLLSYHALDGQDSSPQGTLLTRFTKSVESAGGNPLALKLMGRELRGKDKYHDSEHKLKIRTQSFNTKILDVWKFYIDQLNKQQKDAFLDIVWFFKSEDEYFVRSILDSGDPDSIDALSEVTDLANKFLITISDSRVQMNDLLQTLGKHICSAGRHRLSESKYIINKLEKLEETDRGIFLDMSKVSNNIALKPSTFTSLSNLRYLKIYDSSDPRKYKQDFNLNFPHGLKLPLKKLRYLHWVKFPLDELPSDFWPDNLVDLRLPHSNITRLWEGVKDTPRLKWVDLSHSRKLVSLSGLSKAKYIQRLNLEGCTVLDKLPSEIQNMKSLVFLNMRGCIRLWSLPKMNLVSLKILILSDCSNLKEFQVISKSIEFLHLDGTAIIKLPPTIENLQKLVLLNMKNCKSLECIPNSLSKLKDLEELILSGCSRLKKLPDVKHSMKHIKILRLDGVGAKEMPNISTFIRFEGQASGSYCNPREWPHGVNDISSLGRLCLSGNYFVCLQADICKLYNLRWLDVKQCKKLKSIPMLPPRIQYFDAHGCASLERVSNPLALQVLTGHIHATFNFSNCNKLDLDAKDSIISYTRWRSELALDALSRYDGGFALEGLIGTCFPGREVPVWFSYRASASVLKQKLPAHWCDNKFTGIALCAVISAGNHDHTSHLLVKCGCEFKNEDGSRISFSFSVGGWNKAGNTLMIIESSHVFIGYISRRDINKHGAGIGEGCNWTEASLEFQVTDGTKELAGCKVLNCGFSLVYASDEKNYVLPERVEKPKLLSSVGVDLRLKQLEKALYSTPGETRIIGVVGEPGIGKTTLAKALFNKRGCGFPQNLFLKMSRAHRPERLRRTFLVNLLKPVNQTISGETTHENVKDSLLKAKSFIVLDDVSDKKQLEFLLGNLKWIKKGSKIVITTRNMSFLEGFAHDTYMVPKLDNREAFQLFCYYAFDNQICSPTRTFMILARIIVDKNGGNPQALKLLGSELRGKDKTHWENKMQTLTRIAKIQEFKRSYMDQLNQQHKDVFLDIIWFFRSEEECLVRSLLDSGDLYSISEVRNLTDRFMTDISNGRVDMDGEVSMFAKDHGSHGRYTLLNYDDINEKLKNMGNVEANNVRGIFLDQSEVTKSIALERMTFTNMSNLRYLKVYDSCCPRQCKSDSKLYFPDGLGLPLEEIRYLHWLKFPLMELPSEFKTENLVDLRLPYSKISHVWEGIKETPRLRWVDLSHSSKLLSLSALSKAENLERLNLEGCTSLYELPLEIQNLKCLVYLNMRGCIRLQCLPKITLISLKILILSGCPSLDEFELISESLEFLHLDGTSIKTLPPAIRNLGRLVMLNMRNCKMLEFLPDCICELKLLEELILSGCSMLRNFPYIKQSLTHLQILLFDGTGAEEMPQVLYFTSVSRASLLHHLSLSGNNFVSLQADISQLHHLKWLDVKHCKKLRSVPVLPPRLEYFDAHGCDSLEKVANPLTLPLVATEQIHATFIFSNCRKLHQEARDSIISYTRQKIQLVLDALSRYHGGITSEALIGTCFPGWEVPAWFSHRASGSLLNSKLPPYCDNRFTGIALCAVIQFPCYNNHSNLSVECTGVFKTEDGTHIPFSCSIGVWSESSNMTQKMDSSHVFIGYVRRLDVDTQEEICAFNETSLEFQVTDGTEEVVVGCEVVKCGFDLVHVPDERENIFGMHKLLSTSRVKHQNYLKSVGVI</sequence>
<keyword evidence="5" id="KW-0611">Plant defense</keyword>
<dbReference type="EC" id="3.2.2.6" evidence="1"/>
<dbReference type="SUPFAM" id="SSF52200">
    <property type="entry name" value="Toll/Interleukin receptor TIR domain"/>
    <property type="match status" value="2"/>
</dbReference>
<evidence type="ECO:0000256" key="1">
    <source>
        <dbReference type="ARBA" id="ARBA00011982"/>
    </source>
</evidence>
<dbReference type="InterPro" id="IPR044974">
    <property type="entry name" value="Disease_R_plants"/>
</dbReference>
<keyword evidence="4" id="KW-0378">Hydrolase</keyword>
<dbReference type="Gene3D" id="3.40.50.300">
    <property type="entry name" value="P-loop containing nucleotide triphosphate hydrolases"/>
    <property type="match status" value="2"/>
</dbReference>
<dbReference type="PANTHER" id="PTHR11017">
    <property type="entry name" value="LEUCINE-RICH REPEAT-CONTAINING PROTEIN"/>
    <property type="match status" value="1"/>
</dbReference>
<evidence type="ECO:0000259" key="9">
    <source>
        <dbReference type="PROSITE" id="PS50104"/>
    </source>
</evidence>
<evidence type="ECO:0000256" key="3">
    <source>
        <dbReference type="ARBA" id="ARBA00022737"/>
    </source>
</evidence>
<dbReference type="InterPro" id="IPR035897">
    <property type="entry name" value="Toll_tir_struct_dom_sf"/>
</dbReference>
<dbReference type="InterPro" id="IPR058546">
    <property type="entry name" value="RPS4B/Roq1-like_LRR"/>
</dbReference>
<evidence type="ECO:0000256" key="5">
    <source>
        <dbReference type="ARBA" id="ARBA00022821"/>
    </source>
</evidence>
<dbReference type="Gene3D" id="3.80.10.10">
    <property type="entry name" value="Ribonuclease Inhibitor"/>
    <property type="match status" value="4"/>
</dbReference>
<comment type="catalytic activity">
    <reaction evidence="7">
        <text>NAD(+) + H2O = ADP-D-ribose + nicotinamide + H(+)</text>
        <dbReference type="Rhea" id="RHEA:16301"/>
        <dbReference type="ChEBI" id="CHEBI:15377"/>
        <dbReference type="ChEBI" id="CHEBI:15378"/>
        <dbReference type="ChEBI" id="CHEBI:17154"/>
        <dbReference type="ChEBI" id="CHEBI:57540"/>
        <dbReference type="ChEBI" id="CHEBI:57967"/>
        <dbReference type="EC" id="3.2.2.6"/>
    </reaction>
    <physiologicalReaction direction="left-to-right" evidence="7">
        <dbReference type="Rhea" id="RHEA:16302"/>
    </physiologicalReaction>
</comment>
<reference evidence="10 11" key="1">
    <citation type="journal article" date="2020" name="BMC Genomics">
        <title>Intraspecific diversification of the crop wild relative Brassica cretica Lam. using demographic model selection.</title>
        <authorList>
            <person name="Kioukis A."/>
            <person name="Michalopoulou V.A."/>
            <person name="Briers L."/>
            <person name="Pirintsos S."/>
            <person name="Studholme D.J."/>
            <person name="Pavlidis P."/>
            <person name="Sarris P.F."/>
        </authorList>
    </citation>
    <scope>NUCLEOTIDE SEQUENCE [LARGE SCALE GENOMIC DNA]</scope>
    <source>
        <strain evidence="11">cv. PFS-1207/04</strain>
    </source>
</reference>
<keyword evidence="11" id="KW-1185">Reference proteome</keyword>
<dbReference type="SMART" id="SM00382">
    <property type="entry name" value="AAA"/>
    <property type="match status" value="2"/>
</dbReference>
<keyword evidence="2" id="KW-0433">Leucine-rich repeat</keyword>
<accession>A0ABQ7EHM3</accession>
<dbReference type="InterPro" id="IPR032675">
    <property type="entry name" value="LRR_dom_sf"/>
</dbReference>
<dbReference type="PROSITE" id="PS50104">
    <property type="entry name" value="TIR"/>
    <property type="match status" value="2"/>
</dbReference>
<dbReference type="InterPro" id="IPR002182">
    <property type="entry name" value="NB-ARC"/>
</dbReference>
<evidence type="ECO:0000256" key="4">
    <source>
        <dbReference type="ARBA" id="ARBA00022801"/>
    </source>
</evidence>
<keyword evidence="3" id="KW-0677">Repeat</keyword>
<dbReference type="SMART" id="SM00255">
    <property type="entry name" value="TIR"/>
    <property type="match status" value="2"/>
</dbReference>
<dbReference type="Pfam" id="PF07725">
    <property type="entry name" value="LRR_3"/>
    <property type="match status" value="2"/>
</dbReference>
<feature type="region of interest" description="Disordered" evidence="8">
    <location>
        <begin position="193"/>
        <end position="221"/>
    </location>
</feature>
<evidence type="ECO:0000313" key="11">
    <source>
        <dbReference type="Proteomes" id="UP000266723"/>
    </source>
</evidence>
<evidence type="ECO:0000256" key="8">
    <source>
        <dbReference type="SAM" id="MobiDB-lite"/>
    </source>
</evidence>
<dbReference type="PANTHER" id="PTHR11017:SF589">
    <property type="entry name" value="ADP-RIBOSYL CYCLASE_CYCLIC ADP-RIBOSE HYDROLASE-RELATED"/>
    <property type="match status" value="1"/>
</dbReference>
<evidence type="ECO:0000256" key="6">
    <source>
        <dbReference type="ARBA" id="ARBA00023027"/>
    </source>
</evidence>
<dbReference type="InterPro" id="IPR027417">
    <property type="entry name" value="P-loop_NTPase"/>
</dbReference>
<dbReference type="Gene3D" id="3.40.50.10140">
    <property type="entry name" value="Toll/interleukin-1 receptor homology (TIR) domain"/>
    <property type="match status" value="2"/>
</dbReference>
<dbReference type="InterPro" id="IPR042197">
    <property type="entry name" value="Apaf_helical"/>
</dbReference>
<dbReference type="PRINTS" id="PR00364">
    <property type="entry name" value="DISEASERSIST"/>
</dbReference>
<gene>
    <name evidence="10" type="ORF">DY000_02024536</name>
</gene>
<proteinExistence type="predicted"/>